<sequence>MIYYYTETRELLNLEDSSLYDAVNEGADVLDQRQPLQIVSQLGEEVLHTSSLVRKAFTEASAGSASKKFKDPSHISGCTYAMKKVLSQNNDQLELVIEEIHGIFPV</sequence>
<proteinExistence type="predicted"/>
<organism evidence="1 2">
    <name type="scientific">Lactuca virosa</name>
    <dbReference type="NCBI Taxonomy" id="75947"/>
    <lineage>
        <taxon>Eukaryota</taxon>
        <taxon>Viridiplantae</taxon>
        <taxon>Streptophyta</taxon>
        <taxon>Embryophyta</taxon>
        <taxon>Tracheophyta</taxon>
        <taxon>Spermatophyta</taxon>
        <taxon>Magnoliopsida</taxon>
        <taxon>eudicotyledons</taxon>
        <taxon>Gunneridae</taxon>
        <taxon>Pentapetalae</taxon>
        <taxon>asterids</taxon>
        <taxon>campanulids</taxon>
        <taxon>Asterales</taxon>
        <taxon>Asteraceae</taxon>
        <taxon>Cichorioideae</taxon>
        <taxon>Cichorieae</taxon>
        <taxon>Lactucinae</taxon>
        <taxon>Lactuca</taxon>
    </lineage>
</organism>
<dbReference type="Proteomes" id="UP001157418">
    <property type="component" value="Unassembled WGS sequence"/>
</dbReference>
<comment type="caution">
    <text evidence="1">The sequence shown here is derived from an EMBL/GenBank/DDBJ whole genome shotgun (WGS) entry which is preliminary data.</text>
</comment>
<reference evidence="1 2" key="1">
    <citation type="submission" date="2022-01" db="EMBL/GenBank/DDBJ databases">
        <authorList>
            <person name="Xiong W."/>
            <person name="Schranz E."/>
        </authorList>
    </citation>
    <scope>NUCLEOTIDE SEQUENCE [LARGE SCALE GENOMIC DNA]</scope>
</reference>
<protein>
    <submittedName>
        <fullName evidence="1">Uncharacterized protein</fullName>
    </submittedName>
</protein>
<gene>
    <name evidence="1" type="ORF">LVIROSA_LOCUS31560</name>
</gene>
<name>A0AAU9P6G1_9ASTR</name>
<accession>A0AAU9P6G1</accession>
<evidence type="ECO:0000313" key="2">
    <source>
        <dbReference type="Proteomes" id="UP001157418"/>
    </source>
</evidence>
<keyword evidence="2" id="KW-1185">Reference proteome</keyword>
<evidence type="ECO:0000313" key="1">
    <source>
        <dbReference type="EMBL" id="CAH1445823.1"/>
    </source>
</evidence>
<dbReference type="AlphaFoldDB" id="A0AAU9P6G1"/>
<dbReference type="EMBL" id="CAKMRJ010005523">
    <property type="protein sequence ID" value="CAH1445823.1"/>
    <property type="molecule type" value="Genomic_DNA"/>
</dbReference>